<comment type="caution">
    <text evidence="4">The sequence shown here is derived from an EMBL/GenBank/DDBJ whole genome shotgun (WGS) entry which is preliminary data.</text>
</comment>
<dbReference type="Gene3D" id="3.40.50.720">
    <property type="entry name" value="NAD(P)-binding Rossmann-like Domain"/>
    <property type="match status" value="1"/>
</dbReference>
<dbReference type="PANTHER" id="PTHR47706:SF5">
    <property type="entry name" value="ISOFLAVONE REDUCTASE"/>
    <property type="match status" value="1"/>
</dbReference>
<dbReference type="PANTHER" id="PTHR47706">
    <property type="entry name" value="NMRA-LIKE FAMILY PROTEIN"/>
    <property type="match status" value="1"/>
</dbReference>
<evidence type="ECO:0000256" key="2">
    <source>
        <dbReference type="ARBA" id="ARBA00023002"/>
    </source>
</evidence>
<dbReference type="EMBL" id="JAANBB010000087">
    <property type="protein sequence ID" value="KAF7551004.1"/>
    <property type="molecule type" value="Genomic_DNA"/>
</dbReference>
<keyword evidence="2" id="KW-0560">Oxidoreductase</keyword>
<keyword evidence="1" id="KW-0521">NADP</keyword>
<dbReference type="AlphaFoldDB" id="A0A9P5HHB9"/>
<dbReference type="GO" id="GO:0016491">
    <property type="term" value="F:oxidoreductase activity"/>
    <property type="evidence" value="ECO:0007669"/>
    <property type="project" value="UniProtKB-KW"/>
</dbReference>
<proteinExistence type="predicted"/>
<dbReference type="InterPro" id="IPR051609">
    <property type="entry name" value="NmrA/Isoflavone_reductase-like"/>
</dbReference>
<dbReference type="SUPFAM" id="SSF51735">
    <property type="entry name" value="NAD(P)-binding Rossmann-fold domains"/>
    <property type="match status" value="1"/>
</dbReference>
<organism evidence="4 5">
    <name type="scientific">Cylindrodendrum hubeiense</name>
    <dbReference type="NCBI Taxonomy" id="595255"/>
    <lineage>
        <taxon>Eukaryota</taxon>
        <taxon>Fungi</taxon>
        <taxon>Dikarya</taxon>
        <taxon>Ascomycota</taxon>
        <taxon>Pezizomycotina</taxon>
        <taxon>Sordariomycetes</taxon>
        <taxon>Hypocreomycetidae</taxon>
        <taxon>Hypocreales</taxon>
        <taxon>Nectriaceae</taxon>
        <taxon>Cylindrodendrum</taxon>
    </lineage>
</organism>
<dbReference type="InterPro" id="IPR008030">
    <property type="entry name" value="NmrA-like"/>
</dbReference>
<gene>
    <name evidence="4" type="ORF">G7Z17_g5333</name>
</gene>
<evidence type="ECO:0000313" key="4">
    <source>
        <dbReference type="EMBL" id="KAF7551004.1"/>
    </source>
</evidence>
<dbReference type="OrthoDB" id="419598at2759"/>
<keyword evidence="5" id="KW-1185">Reference proteome</keyword>
<reference evidence="4" key="1">
    <citation type="submission" date="2020-03" db="EMBL/GenBank/DDBJ databases">
        <title>Draft Genome Sequence of Cylindrodendrum hubeiense.</title>
        <authorList>
            <person name="Buettner E."/>
            <person name="Kellner H."/>
        </authorList>
    </citation>
    <scope>NUCLEOTIDE SEQUENCE</scope>
    <source>
        <strain evidence="4">IHI 201604</strain>
    </source>
</reference>
<dbReference type="InterPro" id="IPR036291">
    <property type="entry name" value="NAD(P)-bd_dom_sf"/>
</dbReference>
<name>A0A9P5HHB9_9HYPO</name>
<dbReference type="Proteomes" id="UP000722485">
    <property type="component" value="Unassembled WGS sequence"/>
</dbReference>
<accession>A0A9P5HHB9</accession>
<evidence type="ECO:0000313" key="5">
    <source>
        <dbReference type="Proteomes" id="UP000722485"/>
    </source>
</evidence>
<sequence length="316" mass="34586">MRIAVAGGAGLGYLIAKALSEAPSAHNIVVLSRYARPEYGSLGIQVLQVDYSDTESLAFALQGINLVISVVGGREQLNLINAAATSGVQMFVPSEFEGSVSKRPRNDPLDAATYSSRARSLLRKLSQSTQMSYTVFSCGIFMERFHPQGLGSLGIGNSADLAEAGSYLLNLNHASAEIVEKDSGGHTVRICMTSVYDVVQFIVAAIELGPGTWPRELTMRGDRMSLRDIVGTCGKYLQTPFEIQYRQFRDLEPWIDYYTQQGATETVLTYQRLLATVNGRYEFGTASLNDAIRSNSSVEDVHPVSFRQWLANVYSA</sequence>
<evidence type="ECO:0000256" key="1">
    <source>
        <dbReference type="ARBA" id="ARBA00022857"/>
    </source>
</evidence>
<evidence type="ECO:0000259" key="3">
    <source>
        <dbReference type="Pfam" id="PF05368"/>
    </source>
</evidence>
<protein>
    <recommendedName>
        <fullName evidence="3">NmrA-like domain-containing protein</fullName>
    </recommendedName>
</protein>
<feature type="domain" description="NmrA-like" evidence="3">
    <location>
        <begin position="2"/>
        <end position="247"/>
    </location>
</feature>
<dbReference type="Pfam" id="PF05368">
    <property type="entry name" value="NmrA"/>
    <property type="match status" value="1"/>
</dbReference>